<organism evidence="4">
    <name type="scientific">Collimonas sp. MPS11E8</name>
    <dbReference type="NCBI Taxonomy" id="716659"/>
    <lineage>
        <taxon>Bacteria</taxon>
        <taxon>Pseudomonadati</taxon>
        <taxon>Pseudomonadota</taxon>
        <taxon>Betaproteobacteria</taxon>
        <taxon>Burkholderiales</taxon>
        <taxon>Oxalobacteraceae</taxon>
        <taxon>Collimonas</taxon>
    </lineage>
</organism>
<sequence length="152" mass="16676">MEFRHATDQDLASIVRLLADDALGSGRERYEQPLPQAYVQAFAAIRQQHGNFILLAVENTEVLGCLQLTLIPGLARLGMTRAQIEGVRVAASHRGKGVGEALFQHAIGYAREQGCGLVQLTTDKSRGDAHRFYERLGFVDSHAGMKLMLADD</sequence>
<dbReference type="Pfam" id="PF00583">
    <property type="entry name" value="Acetyltransf_1"/>
    <property type="match status" value="1"/>
</dbReference>
<evidence type="ECO:0000256" key="2">
    <source>
        <dbReference type="ARBA" id="ARBA00023315"/>
    </source>
</evidence>
<keyword evidence="1 4" id="KW-0808">Transferase</keyword>
<dbReference type="InterPro" id="IPR050832">
    <property type="entry name" value="Bact_Acetyltransf"/>
</dbReference>
<evidence type="ECO:0000313" key="4">
    <source>
        <dbReference type="EMBL" id="ADU90698.1"/>
    </source>
</evidence>
<dbReference type="SUPFAM" id="SSF55729">
    <property type="entry name" value="Acyl-CoA N-acyltransferases (Nat)"/>
    <property type="match status" value="1"/>
</dbReference>
<dbReference type="Gene3D" id="3.40.630.30">
    <property type="match status" value="1"/>
</dbReference>
<dbReference type="PROSITE" id="PS51186">
    <property type="entry name" value="GNAT"/>
    <property type="match status" value="1"/>
</dbReference>
<dbReference type="CDD" id="cd04301">
    <property type="entry name" value="NAT_SF"/>
    <property type="match status" value="1"/>
</dbReference>
<keyword evidence="2" id="KW-0012">Acyltransferase</keyword>
<protein>
    <submittedName>
        <fullName evidence="4">Putative acetyltransferase</fullName>
    </submittedName>
</protein>
<dbReference type="InterPro" id="IPR000182">
    <property type="entry name" value="GNAT_dom"/>
</dbReference>
<evidence type="ECO:0000256" key="1">
    <source>
        <dbReference type="ARBA" id="ARBA00022679"/>
    </source>
</evidence>
<dbReference type="AlphaFoldDB" id="E6YBX1"/>
<dbReference type="GO" id="GO:0016747">
    <property type="term" value="F:acyltransferase activity, transferring groups other than amino-acyl groups"/>
    <property type="evidence" value="ECO:0007669"/>
    <property type="project" value="InterPro"/>
</dbReference>
<evidence type="ECO:0000259" key="3">
    <source>
        <dbReference type="PROSITE" id="PS51186"/>
    </source>
</evidence>
<accession>E6YBX1</accession>
<dbReference type="PANTHER" id="PTHR43877">
    <property type="entry name" value="AMINOALKYLPHOSPHONATE N-ACETYLTRANSFERASE-RELATED-RELATED"/>
    <property type="match status" value="1"/>
</dbReference>
<name>E6YBX1_9BURK</name>
<reference evidence="4" key="1">
    <citation type="submission" date="2009-04" db="EMBL/GenBank/DDBJ databases">
        <title>Violacein-producing Collimonas sp. from the sea surface microlayer of costal waters in Trondelag, Norway: assessment of potential for biosynthesis of secondary metabolites through genome mining.</title>
        <authorList>
            <person name="Hakvaag S."/>
            <person name="Fjaervik E."/>
            <person name="Klinkenberg G."/>
            <person name="Borgos S.E.F."/>
            <person name="Josefsen K.D."/>
            <person name="Ellingsen T.E."/>
            <person name="Zotchev S.B."/>
        </authorList>
    </citation>
    <scope>NUCLEOTIDE SEQUENCE</scope>
    <source>
        <strain evidence="4">MPS11E8</strain>
    </source>
</reference>
<dbReference type="PANTHER" id="PTHR43877:SF2">
    <property type="entry name" value="AMINOALKYLPHOSPHONATE N-ACETYLTRANSFERASE-RELATED"/>
    <property type="match status" value="1"/>
</dbReference>
<dbReference type="InterPro" id="IPR016181">
    <property type="entry name" value="Acyl_CoA_acyltransferase"/>
</dbReference>
<proteinExistence type="predicted"/>
<gene>
    <name evidence="4" type="ORF">CCT_ORF05307</name>
</gene>
<feature type="domain" description="N-acetyltransferase" evidence="3">
    <location>
        <begin position="1"/>
        <end position="152"/>
    </location>
</feature>
<dbReference type="EMBL" id="FJ965838">
    <property type="protein sequence ID" value="ADU90698.1"/>
    <property type="molecule type" value="Genomic_DNA"/>
</dbReference>